<proteinExistence type="predicted"/>
<name>A0AAQ0HKP8_PARVE</name>
<accession>A0AAQ0HKP8</accession>
<comment type="caution">
    <text evidence="2">The sequence shown here is derived from an EMBL/GenBank/DDBJ whole genome shotgun (WGS) entry which is preliminary data.</text>
</comment>
<feature type="compositionally biased region" description="Low complexity" evidence="1">
    <location>
        <begin position="196"/>
        <end position="206"/>
    </location>
</feature>
<evidence type="ECO:0000313" key="3">
    <source>
        <dbReference type="Proteomes" id="UP000256794"/>
    </source>
</evidence>
<dbReference type="AlphaFoldDB" id="A0AAQ0HKP8"/>
<dbReference type="Proteomes" id="UP000256794">
    <property type="component" value="Unassembled WGS sequence"/>
</dbReference>
<keyword evidence="3" id="KW-1185">Reference proteome</keyword>
<protein>
    <submittedName>
        <fullName evidence="2">Uncharacterized protein</fullName>
    </submittedName>
</protein>
<organism evidence="2 3">
    <name type="scientific">Paracoccus versutus</name>
    <name type="common">Thiobacillus versutus</name>
    <dbReference type="NCBI Taxonomy" id="34007"/>
    <lineage>
        <taxon>Bacteria</taxon>
        <taxon>Pseudomonadati</taxon>
        <taxon>Pseudomonadota</taxon>
        <taxon>Alphaproteobacteria</taxon>
        <taxon>Rhodobacterales</taxon>
        <taxon>Paracoccaceae</taxon>
        <taxon>Paracoccus</taxon>
    </lineage>
</organism>
<reference evidence="2 3" key="1">
    <citation type="submission" date="2018-08" db="EMBL/GenBank/DDBJ databases">
        <title>Genomic Encyclopedia of Archaeal and Bacterial Type Strains, Phase II (KMG-II): from individual species to whole genera.</title>
        <authorList>
            <person name="Goeker M."/>
        </authorList>
    </citation>
    <scope>NUCLEOTIDE SEQUENCE [LARGE SCALE GENOMIC DNA]</scope>
    <source>
        <strain evidence="2 3">DSM 582</strain>
    </source>
</reference>
<feature type="region of interest" description="Disordered" evidence="1">
    <location>
        <begin position="196"/>
        <end position="234"/>
    </location>
</feature>
<evidence type="ECO:0000256" key="1">
    <source>
        <dbReference type="SAM" id="MobiDB-lite"/>
    </source>
</evidence>
<evidence type="ECO:0000313" key="2">
    <source>
        <dbReference type="EMBL" id="REG47767.1"/>
    </source>
</evidence>
<sequence length="234" mass="25073">MQGRVDIAGSTIEPRFSPVAAEGWSAIAHPYTIIDNQGTGAVSGTFAAVNRNLLFLDPQLNHAGGDGNDVTLELVRNDVSFASLARTANQSATGRGIDALPRGYAVWNTVALMSDENAVRRGLDLLSGEIHASALARLFEEGRFPRLAFADRFRLAAGTDPGSAFWTRGHGHRPIRTAVAMPPRLNRTARGCFLGSTGRWTTGGSTSRRERTDAMQVGTDRPATAGRIGERTKD</sequence>
<dbReference type="EMBL" id="QUMX01000010">
    <property type="protein sequence ID" value="REG47767.1"/>
    <property type="molecule type" value="Genomic_DNA"/>
</dbReference>
<gene>
    <name evidence="2" type="ORF">ATH84_1010120</name>
</gene>